<dbReference type="EMBL" id="PGTM01000016">
    <property type="protein sequence ID" value="PJF37079.1"/>
    <property type="molecule type" value="Genomic_DNA"/>
</dbReference>
<sequence>MRKHLLRLSVVVALALALLPISFSAAHKHGAHLRVAHLSPTSPAVDVFLNGAKVVENLAYKGVTDYLALSGTAFEVVIVPAGGKIEDSVTPEPIKLTFDEHDNGYYTAAAVGSLADNTFEVVLLNDNPAHGMGMMMSAAKGEARVGDIVITGAFARPSAMAGSHGHGSHGHTGQGGFGVSAAYMKIENMGSQSDVLIAAESDVAGLVELHETVVENDMAMMKPLAEGISLPLGSVTELKPGGLHVMLMELKRELKAGDSITLTLIFKSGKKVTFDLPVRMP</sequence>
<dbReference type="Gene3D" id="2.60.40.1890">
    <property type="entry name" value="PCu(A)C copper chaperone"/>
    <property type="match status" value="1"/>
</dbReference>
<evidence type="ECO:0000259" key="2">
    <source>
        <dbReference type="Pfam" id="PF14344"/>
    </source>
</evidence>
<dbReference type="EMBL" id="PGTL01000047">
    <property type="protein sequence ID" value="PJF41954.1"/>
    <property type="molecule type" value="Genomic_DNA"/>
</dbReference>
<comment type="caution">
    <text evidence="4">The sequence shown here is derived from an EMBL/GenBank/DDBJ whole genome shotgun (WGS) entry which is preliminary data.</text>
</comment>
<evidence type="ECO:0000313" key="6">
    <source>
        <dbReference type="Proteomes" id="UP000229681"/>
    </source>
</evidence>
<feature type="chain" id="PRO_5033313269" description="DUF4397 domain-containing protein" evidence="1">
    <location>
        <begin position="26"/>
        <end position="281"/>
    </location>
</feature>
<dbReference type="Pfam" id="PF04314">
    <property type="entry name" value="PCuAC"/>
    <property type="match status" value="1"/>
</dbReference>
<evidence type="ECO:0000313" key="5">
    <source>
        <dbReference type="Proteomes" id="UP000228947"/>
    </source>
</evidence>
<dbReference type="InterPro" id="IPR007410">
    <property type="entry name" value="LpqE-like"/>
</dbReference>
<gene>
    <name evidence="3" type="ORF">CUN49_02260</name>
    <name evidence="4" type="ORF">CUN50_05845</name>
</gene>
<accession>A0A2M8PHQ0</accession>
<dbReference type="AlphaFoldDB" id="A0A2M8PWN3"/>
<protein>
    <recommendedName>
        <fullName evidence="2">DUF4397 domain-containing protein</fullName>
    </recommendedName>
</protein>
<feature type="domain" description="DUF4397" evidence="2">
    <location>
        <begin position="31"/>
        <end position="128"/>
    </location>
</feature>
<organism evidence="4 5">
    <name type="scientific">Candidatus Thermofonsia Clade 1 bacterium</name>
    <dbReference type="NCBI Taxonomy" id="2364210"/>
    <lineage>
        <taxon>Bacteria</taxon>
        <taxon>Bacillati</taxon>
        <taxon>Chloroflexota</taxon>
        <taxon>Candidatus Thermofontia</taxon>
        <taxon>Candidatus Thermofonsia Clade 1</taxon>
    </lineage>
</organism>
<evidence type="ECO:0000313" key="3">
    <source>
        <dbReference type="EMBL" id="PJF37079.1"/>
    </source>
</evidence>
<proteinExistence type="predicted"/>
<dbReference type="Pfam" id="PF14344">
    <property type="entry name" value="DUF4397"/>
    <property type="match status" value="1"/>
</dbReference>
<name>A0A2M8PWN3_9CHLR</name>
<dbReference type="InterPro" id="IPR036182">
    <property type="entry name" value="PCuAC_sf"/>
</dbReference>
<dbReference type="Proteomes" id="UP000228947">
    <property type="component" value="Unassembled WGS sequence"/>
</dbReference>
<dbReference type="SUPFAM" id="SSF110087">
    <property type="entry name" value="DR1885-like metal-binding protein"/>
    <property type="match status" value="1"/>
</dbReference>
<dbReference type="InterPro" id="IPR058248">
    <property type="entry name" value="Lxx211020-like"/>
</dbReference>
<evidence type="ECO:0000313" key="4">
    <source>
        <dbReference type="EMBL" id="PJF41954.1"/>
    </source>
</evidence>
<evidence type="ECO:0000256" key="1">
    <source>
        <dbReference type="SAM" id="SignalP"/>
    </source>
</evidence>
<dbReference type="PANTHER" id="PTHR36302:SF1">
    <property type="entry name" value="COPPER CHAPERONE PCU(A)C"/>
    <property type="match status" value="1"/>
</dbReference>
<feature type="signal peptide" evidence="1">
    <location>
        <begin position="1"/>
        <end position="25"/>
    </location>
</feature>
<dbReference type="PANTHER" id="PTHR36302">
    <property type="entry name" value="BLR7088 PROTEIN"/>
    <property type="match status" value="1"/>
</dbReference>
<dbReference type="InterPro" id="IPR025510">
    <property type="entry name" value="DUF4397"/>
</dbReference>
<accession>A0A2M8PWN3</accession>
<keyword evidence="1" id="KW-0732">Signal</keyword>
<reference evidence="5 6" key="1">
    <citation type="submission" date="2017-11" db="EMBL/GenBank/DDBJ databases">
        <title>Evolution of Phototrophy in the Chloroflexi Phylum Driven by Horizontal Gene Transfer.</title>
        <authorList>
            <person name="Ward L.M."/>
            <person name="Hemp J."/>
            <person name="Shih P.M."/>
            <person name="Mcglynn S.E."/>
            <person name="Fischer W."/>
        </authorList>
    </citation>
    <scope>NUCLEOTIDE SEQUENCE [LARGE SCALE GENOMIC DNA]</scope>
    <source>
        <strain evidence="4">CP1_1M</strain>
        <strain evidence="3">JP3_13</strain>
    </source>
</reference>
<dbReference type="Proteomes" id="UP000229681">
    <property type="component" value="Unassembled WGS sequence"/>
</dbReference>